<evidence type="ECO:0000256" key="2">
    <source>
        <dbReference type="ARBA" id="ARBA00022840"/>
    </source>
</evidence>
<evidence type="ECO:0000313" key="5">
    <source>
        <dbReference type="EMBL" id="CAB1434582.1"/>
    </source>
</evidence>
<sequence>HGGVERVDCSGGSSSEGLSGCLSASERRRRDGGEERELKEEEGPELLSKYVGESERAVREVFRKARAVAPSIVFFDEIDALAGERGSSSGDCSLFTAATVQRCGLSLSGGDKCTVMAAVCFNSPAVASVPRVSHKDSLMNGRGANIPKSLHDCTIKAGHSVPMVSSWTFAGLSLPANTEHSLVCRRFSGMAPGTSVA</sequence>
<comment type="caution">
    <text evidence="5">The sequence shown here is derived from an EMBL/GenBank/DDBJ whole genome shotgun (WGS) entry which is preliminary data.</text>
</comment>
<feature type="non-terminal residue" evidence="5">
    <location>
        <position position="197"/>
    </location>
</feature>
<dbReference type="Proteomes" id="UP001153269">
    <property type="component" value="Unassembled WGS sequence"/>
</dbReference>
<dbReference type="PANTHER" id="PTHR23077">
    <property type="entry name" value="AAA-FAMILY ATPASE"/>
    <property type="match status" value="1"/>
</dbReference>
<reference evidence="5" key="1">
    <citation type="submission" date="2020-03" db="EMBL/GenBank/DDBJ databases">
        <authorList>
            <person name="Weist P."/>
        </authorList>
    </citation>
    <scope>NUCLEOTIDE SEQUENCE</scope>
</reference>
<dbReference type="InterPro" id="IPR003959">
    <property type="entry name" value="ATPase_AAA_core"/>
</dbReference>
<organism evidence="5 6">
    <name type="scientific">Pleuronectes platessa</name>
    <name type="common">European plaice</name>
    <dbReference type="NCBI Taxonomy" id="8262"/>
    <lineage>
        <taxon>Eukaryota</taxon>
        <taxon>Metazoa</taxon>
        <taxon>Chordata</taxon>
        <taxon>Craniata</taxon>
        <taxon>Vertebrata</taxon>
        <taxon>Euteleostomi</taxon>
        <taxon>Actinopterygii</taxon>
        <taxon>Neopterygii</taxon>
        <taxon>Teleostei</taxon>
        <taxon>Neoteleostei</taxon>
        <taxon>Acanthomorphata</taxon>
        <taxon>Carangaria</taxon>
        <taxon>Pleuronectiformes</taxon>
        <taxon>Pleuronectoidei</taxon>
        <taxon>Pleuronectidae</taxon>
        <taxon>Pleuronectes</taxon>
    </lineage>
</organism>
<dbReference type="GO" id="GO:0016887">
    <property type="term" value="F:ATP hydrolysis activity"/>
    <property type="evidence" value="ECO:0007669"/>
    <property type="project" value="InterPro"/>
</dbReference>
<gene>
    <name evidence="5" type="ORF">PLEPLA_LOCUS22624</name>
</gene>
<feature type="region of interest" description="Disordered" evidence="3">
    <location>
        <begin position="1"/>
        <end position="44"/>
    </location>
</feature>
<evidence type="ECO:0000256" key="3">
    <source>
        <dbReference type="SAM" id="MobiDB-lite"/>
    </source>
</evidence>
<dbReference type="AlphaFoldDB" id="A0A9N7UQP9"/>
<feature type="compositionally biased region" description="Basic and acidic residues" evidence="3">
    <location>
        <begin position="25"/>
        <end position="41"/>
    </location>
</feature>
<keyword evidence="6" id="KW-1185">Reference proteome</keyword>
<dbReference type="Gene3D" id="3.40.50.300">
    <property type="entry name" value="P-loop containing nucleotide triphosphate hydrolases"/>
    <property type="match status" value="1"/>
</dbReference>
<evidence type="ECO:0000259" key="4">
    <source>
        <dbReference type="Pfam" id="PF00004"/>
    </source>
</evidence>
<proteinExistence type="predicted"/>
<name>A0A9N7UQP9_PLEPL</name>
<dbReference type="PANTHER" id="PTHR23077:SF27">
    <property type="entry name" value="ATPASE FAMILY GENE 2 PROTEIN HOMOLOG A"/>
    <property type="match status" value="1"/>
</dbReference>
<dbReference type="SUPFAM" id="SSF52540">
    <property type="entry name" value="P-loop containing nucleoside triphosphate hydrolases"/>
    <property type="match status" value="1"/>
</dbReference>
<dbReference type="GO" id="GO:0005524">
    <property type="term" value="F:ATP binding"/>
    <property type="evidence" value="ECO:0007669"/>
    <property type="project" value="UniProtKB-KW"/>
</dbReference>
<dbReference type="GO" id="GO:0005737">
    <property type="term" value="C:cytoplasm"/>
    <property type="evidence" value="ECO:0007669"/>
    <property type="project" value="TreeGrafter"/>
</dbReference>
<dbReference type="InterPro" id="IPR027417">
    <property type="entry name" value="P-loop_NTPase"/>
</dbReference>
<protein>
    <recommendedName>
        <fullName evidence="4">ATPase AAA-type core domain-containing protein</fullName>
    </recommendedName>
</protein>
<evidence type="ECO:0000313" key="6">
    <source>
        <dbReference type="Proteomes" id="UP001153269"/>
    </source>
</evidence>
<feature type="compositionally biased region" description="Low complexity" evidence="3">
    <location>
        <begin position="9"/>
        <end position="24"/>
    </location>
</feature>
<dbReference type="EMBL" id="CADEAL010001672">
    <property type="protein sequence ID" value="CAB1434582.1"/>
    <property type="molecule type" value="Genomic_DNA"/>
</dbReference>
<keyword evidence="1" id="KW-0547">Nucleotide-binding</keyword>
<dbReference type="Pfam" id="PF00004">
    <property type="entry name" value="AAA"/>
    <property type="match status" value="1"/>
</dbReference>
<evidence type="ECO:0000256" key="1">
    <source>
        <dbReference type="ARBA" id="ARBA00022741"/>
    </source>
</evidence>
<dbReference type="InterPro" id="IPR050168">
    <property type="entry name" value="AAA_ATPase_domain"/>
</dbReference>
<keyword evidence="2" id="KW-0067">ATP-binding</keyword>
<accession>A0A9N7UQP9</accession>
<feature type="domain" description="ATPase AAA-type core" evidence="4">
    <location>
        <begin position="38"/>
        <end position="89"/>
    </location>
</feature>